<protein>
    <submittedName>
        <fullName evidence="2">NADH dehydrogenase [ubiquinone] 1 alpha subcomplex assembly factor 3</fullName>
    </submittedName>
</protein>
<evidence type="ECO:0000313" key="1">
    <source>
        <dbReference type="Proteomes" id="UP000887576"/>
    </source>
</evidence>
<sequence length="318" mass="35911">MNADLEFLPNVCETPDASTRNKRPNQQPPPATAESESPSPKQNPKLNKKNEIKVSAARSLIQKRWLSDEVRDGFHLLPMGKSDTSMAATVSFLTKDMNESKLVGIRGLSSVGFRLFDGSFLYGPIAVFPKTALSWRVLTPDHITPESLELFFMLQPKIDILVVGVGDRKDLDAVRRRVAPVLRDHKIGLEIMPSEDAVATFNFLNSEMRYVAAALFPPRDLTVTEEENSRAMNYLRDYFEIDEHPLFSGLTKNLANPTEDLVRRIWGKPEPKIVEEINRIAAETVLKKAERLRGIEQDEQQKLAEGSKVEKNKQIDDK</sequence>
<dbReference type="Proteomes" id="UP000887576">
    <property type="component" value="Unplaced"/>
</dbReference>
<reference evidence="2" key="1">
    <citation type="submission" date="2022-11" db="UniProtKB">
        <authorList>
            <consortium name="WormBaseParasite"/>
        </authorList>
    </citation>
    <scope>IDENTIFICATION</scope>
</reference>
<dbReference type="WBParaSite" id="JU765_v2.g17663.t1">
    <property type="protein sequence ID" value="JU765_v2.g17663.t1"/>
    <property type="gene ID" value="JU765_v2.g17663"/>
</dbReference>
<accession>A0AC34QMD0</accession>
<evidence type="ECO:0000313" key="2">
    <source>
        <dbReference type="WBParaSite" id="JU765_v2.g17663.t1"/>
    </source>
</evidence>
<name>A0AC34QMD0_9BILA</name>
<organism evidence="1 2">
    <name type="scientific">Panagrolaimus sp. JU765</name>
    <dbReference type="NCBI Taxonomy" id="591449"/>
    <lineage>
        <taxon>Eukaryota</taxon>
        <taxon>Metazoa</taxon>
        <taxon>Ecdysozoa</taxon>
        <taxon>Nematoda</taxon>
        <taxon>Chromadorea</taxon>
        <taxon>Rhabditida</taxon>
        <taxon>Tylenchina</taxon>
        <taxon>Panagrolaimomorpha</taxon>
        <taxon>Panagrolaimoidea</taxon>
        <taxon>Panagrolaimidae</taxon>
        <taxon>Panagrolaimus</taxon>
    </lineage>
</organism>
<proteinExistence type="predicted"/>